<evidence type="ECO:0000313" key="5">
    <source>
        <dbReference type="EMBL" id="KAK3239681.1"/>
    </source>
</evidence>
<reference evidence="5 6" key="1">
    <citation type="journal article" date="2015" name="Genome Biol. Evol.">
        <title>Comparative Genomics of a Bacterivorous Green Alga Reveals Evolutionary Causalities and Consequences of Phago-Mixotrophic Mode of Nutrition.</title>
        <authorList>
            <person name="Burns J.A."/>
            <person name="Paasch A."/>
            <person name="Narechania A."/>
            <person name="Kim E."/>
        </authorList>
    </citation>
    <scope>NUCLEOTIDE SEQUENCE [LARGE SCALE GENOMIC DNA]</scope>
    <source>
        <strain evidence="5 6">PLY_AMNH</strain>
    </source>
</reference>
<keyword evidence="1" id="KW-0677">Repeat</keyword>
<feature type="domain" description="K Homology" evidence="4">
    <location>
        <begin position="15"/>
        <end position="86"/>
    </location>
</feature>
<dbReference type="InterPro" id="IPR004087">
    <property type="entry name" value="KH_dom"/>
</dbReference>
<dbReference type="InterPro" id="IPR004088">
    <property type="entry name" value="KH_dom_type_1"/>
</dbReference>
<proteinExistence type="predicted"/>
<sequence length="508" mass="55944">MNRKRDYDTAEGMTERIEELFLVPRALYPRILGKAGSRIQEMERTASCRITDKNVEDPGGADKNVRLSGTSTAVLHAKVLVLKALQECADDLPEEPLDVEVPQERVRLVVGKRGSNIQEIEQVSGTRITDKFSRNDSTEPGSKHVFAVKGNRFSVRIAHLLITGTADDHTHETHAVQSMVLHGGGGGGSGGGGGHLGMSFTPNFRQQQQQQQQPSDHHFMQQQPYQPQQFQPQHSQEQIQKHERQDDTMNQVQPGHQQLLQLLLQQQPHLLQPHVLQQLLTPLGMTLLLGTQLADTLPPEDPFFAPKSGPPPAQDPFKAMQDPFAMQASSAQHFGSSNVGGPVQPTFGRGGREAGLLRIPRSCYRALVGQKGKTIQDLEQRSGTKISDKDIPDDGGEEKFLHVYGDNPEQVLSGQVLVLKTMRDELVGPEHLGECNTVFTIPSSQVRLIVGKGGSTIRELESSSTARISDKNEGSMDPSIKMFRITGDKFSVQLAELLMNSRLQQAAK</sequence>
<gene>
    <name evidence="5" type="ORF">CYMTET_50406</name>
</gene>
<evidence type="ECO:0000256" key="1">
    <source>
        <dbReference type="ARBA" id="ARBA00022737"/>
    </source>
</evidence>
<evidence type="ECO:0000256" key="3">
    <source>
        <dbReference type="SAM" id="MobiDB-lite"/>
    </source>
</evidence>
<name>A0AAE0BN48_9CHLO</name>
<dbReference type="Pfam" id="PF00013">
    <property type="entry name" value="KH_1"/>
    <property type="match status" value="4"/>
</dbReference>
<keyword evidence="2" id="KW-0694">RNA-binding</keyword>
<evidence type="ECO:0000313" key="6">
    <source>
        <dbReference type="Proteomes" id="UP001190700"/>
    </source>
</evidence>
<dbReference type="GO" id="GO:0003723">
    <property type="term" value="F:RNA binding"/>
    <property type="evidence" value="ECO:0007669"/>
    <property type="project" value="UniProtKB-UniRule"/>
</dbReference>
<dbReference type="CDD" id="cd00105">
    <property type="entry name" value="KH-I"/>
    <property type="match status" value="4"/>
</dbReference>
<feature type="region of interest" description="Disordered" evidence="3">
    <location>
        <begin position="180"/>
        <end position="252"/>
    </location>
</feature>
<feature type="domain" description="K Homology" evidence="4">
    <location>
        <begin position="93"/>
        <end position="181"/>
    </location>
</feature>
<dbReference type="PANTHER" id="PTHR10288">
    <property type="entry name" value="KH DOMAIN CONTAINING RNA BINDING PROTEIN"/>
    <property type="match status" value="1"/>
</dbReference>
<organism evidence="5 6">
    <name type="scientific">Cymbomonas tetramitiformis</name>
    <dbReference type="NCBI Taxonomy" id="36881"/>
    <lineage>
        <taxon>Eukaryota</taxon>
        <taxon>Viridiplantae</taxon>
        <taxon>Chlorophyta</taxon>
        <taxon>Pyramimonadophyceae</taxon>
        <taxon>Pyramimonadales</taxon>
        <taxon>Pyramimonadaceae</taxon>
        <taxon>Cymbomonas</taxon>
    </lineage>
</organism>
<dbReference type="SUPFAM" id="SSF54791">
    <property type="entry name" value="Eukaryotic type KH-domain (KH-domain type I)"/>
    <property type="match status" value="4"/>
</dbReference>
<accession>A0AAE0BN48</accession>
<dbReference type="AlphaFoldDB" id="A0AAE0BN48"/>
<feature type="domain" description="K Homology" evidence="4">
    <location>
        <begin position="351"/>
        <end position="423"/>
    </location>
</feature>
<feature type="compositionally biased region" description="Gly residues" evidence="3">
    <location>
        <begin position="182"/>
        <end position="196"/>
    </location>
</feature>
<feature type="compositionally biased region" description="Low complexity" evidence="3">
    <location>
        <begin position="221"/>
        <end position="238"/>
    </location>
</feature>
<dbReference type="PROSITE" id="PS50084">
    <property type="entry name" value="KH_TYPE_1"/>
    <property type="match status" value="4"/>
</dbReference>
<dbReference type="SMART" id="SM00322">
    <property type="entry name" value="KH"/>
    <property type="match status" value="4"/>
</dbReference>
<evidence type="ECO:0000256" key="2">
    <source>
        <dbReference type="PROSITE-ProRule" id="PRU00117"/>
    </source>
</evidence>
<comment type="caution">
    <text evidence="5">The sequence shown here is derived from an EMBL/GenBank/DDBJ whole genome shotgun (WGS) entry which is preliminary data.</text>
</comment>
<protein>
    <recommendedName>
        <fullName evidence="4">K Homology domain-containing protein</fullName>
    </recommendedName>
</protein>
<dbReference type="EMBL" id="LGRX02033848">
    <property type="protein sequence ID" value="KAK3239681.1"/>
    <property type="molecule type" value="Genomic_DNA"/>
</dbReference>
<dbReference type="InterPro" id="IPR036612">
    <property type="entry name" value="KH_dom_type_1_sf"/>
</dbReference>
<dbReference type="Gene3D" id="3.30.1370.10">
    <property type="entry name" value="K Homology domain, type 1"/>
    <property type="match status" value="2"/>
</dbReference>
<feature type="domain" description="K Homology" evidence="4">
    <location>
        <begin position="433"/>
        <end position="504"/>
    </location>
</feature>
<dbReference type="Gene3D" id="3.30.310.210">
    <property type="match status" value="1"/>
</dbReference>
<dbReference type="Proteomes" id="UP001190700">
    <property type="component" value="Unassembled WGS sequence"/>
</dbReference>
<keyword evidence="6" id="KW-1185">Reference proteome</keyword>
<evidence type="ECO:0000259" key="4">
    <source>
        <dbReference type="SMART" id="SM00322"/>
    </source>
</evidence>